<keyword evidence="3" id="KW-1185">Reference proteome</keyword>
<evidence type="ECO:0000313" key="2">
    <source>
        <dbReference type="EMBL" id="KAF5736164.1"/>
    </source>
</evidence>
<dbReference type="FunCoup" id="A0A7J7CQ23">
    <property type="interactions" value="209"/>
</dbReference>
<name>A0A7J7CQ23_TRIWF</name>
<dbReference type="Pfam" id="PF02458">
    <property type="entry name" value="Transferase"/>
    <property type="match status" value="2"/>
</dbReference>
<dbReference type="Proteomes" id="UP000593562">
    <property type="component" value="Unassembled WGS sequence"/>
</dbReference>
<dbReference type="PANTHER" id="PTHR31896:SF43">
    <property type="entry name" value="PROTEIN ENHANCED PSEUDOMONAS SUSCEPTIBILITY 1"/>
    <property type="match status" value="1"/>
</dbReference>
<reference evidence="2 3" key="1">
    <citation type="journal article" date="2020" name="Nat. Commun.">
        <title>Genome of Tripterygium wilfordii and identification of cytochrome P450 involved in triptolide biosynthesis.</title>
        <authorList>
            <person name="Tu L."/>
            <person name="Su P."/>
            <person name="Zhang Z."/>
            <person name="Gao L."/>
            <person name="Wang J."/>
            <person name="Hu T."/>
            <person name="Zhou J."/>
            <person name="Zhang Y."/>
            <person name="Zhao Y."/>
            <person name="Liu Y."/>
            <person name="Song Y."/>
            <person name="Tong Y."/>
            <person name="Lu Y."/>
            <person name="Yang J."/>
            <person name="Xu C."/>
            <person name="Jia M."/>
            <person name="Peters R.J."/>
            <person name="Huang L."/>
            <person name="Gao W."/>
        </authorList>
    </citation>
    <scope>NUCLEOTIDE SEQUENCE [LARGE SCALE GENOMIC DNA]</scope>
    <source>
        <strain evidence="3">cv. XIE 37</strain>
        <tissue evidence="2">Leaf</tissue>
    </source>
</reference>
<gene>
    <name evidence="2" type="ORF">HS088_TW14G00299</name>
</gene>
<accession>A0A7J7CQ23</accession>
<evidence type="ECO:0000256" key="1">
    <source>
        <dbReference type="ARBA" id="ARBA00022679"/>
    </source>
</evidence>
<dbReference type="GO" id="GO:0016740">
    <property type="term" value="F:transferase activity"/>
    <property type="evidence" value="ECO:0007669"/>
    <property type="project" value="UniProtKB-KW"/>
</dbReference>
<protein>
    <recommendedName>
        <fullName evidence="4">HXXXD-type acyl-transferase family protein</fullName>
    </recommendedName>
</protein>
<sequence>MEVILISTSIVKAETSPQPISKIELTPWDLQLRPLETIQKGLLFHKPEPPQETNSLIQHLKTSLSRTLYFFPPLAGRLSIIEHEDNTGSFSIDCNNTGALFVHAVADSVTIADILEPIYVPSLLYSFFTLNGVKNYEGVSKPVLGVQPPSFNRGFLEGLDCPIRVPFSIPHKQNSLTSAEPLHLRDRVFHFSKEKIGELKSRANAEIETSSISSLQSLLGHIWRSFTRSSDGLHPDQETCINLAVGVRSRLNSIPQQYFGNAAQYAATTSKVSVILEGGLGYAAWEINKMIALQTEETLWNFFESWIRNPMLPTIEKLVKTGTLGISSSPRYDIYGNDFGWGRPIAVRSEVANKSRGKITVFPGAEEGSVDIEACLPLEILQAIASDAEFMNAVSI</sequence>
<comment type="caution">
    <text evidence="2">The sequence shown here is derived from an EMBL/GenBank/DDBJ whole genome shotgun (WGS) entry which is preliminary data.</text>
</comment>
<evidence type="ECO:0008006" key="4">
    <source>
        <dbReference type="Google" id="ProtNLM"/>
    </source>
</evidence>
<organism evidence="2 3">
    <name type="scientific">Tripterygium wilfordii</name>
    <name type="common">Thunder God vine</name>
    <dbReference type="NCBI Taxonomy" id="458696"/>
    <lineage>
        <taxon>Eukaryota</taxon>
        <taxon>Viridiplantae</taxon>
        <taxon>Streptophyta</taxon>
        <taxon>Embryophyta</taxon>
        <taxon>Tracheophyta</taxon>
        <taxon>Spermatophyta</taxon>
        <taxon>Magnoliopsida</taxon>
        <taxon>eudicotyledons</taxon>
        <taxon>Gunneridae</taxon>
        <taxon>Pentapetalae</taxon>
        <taxon>rosids</taxon>
        <taxon>fabids</taxon>
        <taxon>Celastrales</taxon>
        <taxon>Celastraceae</taxon>
        <taxon>Tripterygium</taxon>
    </lineage>
</organism>
<dbReference type="AlphaFoldDB" id="A0A7J7CQ23"/>
<dbReference type="InterPro" id="IPR051283">
    <property type="entry name" value="Sec_Metabolite_Acyltrans"/>
</dbReference>
<keyword evidence="1" id="KW-0808">Transferase</keyword>
<dbReference type="InterPro" id="IPR023213">
    <property type="entry name" value="CAT-like_dom_sf"/>
</dbReference>
<dbReference type="Gene3D" id="3.30.559.10">
    <property type="entry name" value="Chloramphenicol acetyltransferase-like domain"/>
    <property type="match status" value="2"/>
</dbReference>
<proteinExistence type="predicted"/>
<dbReference type="EMBL" id="JAAARO010000014">
    <property type="protein sequence ID" value="KAF5736164.1"/>
    <property type="molecule type" value="Genomic_DNA"/>
</dbReference>
<evidence type="ECO:0000313" key="3">
    <source>
        <dbReference type="Proteomes" id="UP000593562"/>
    </source>
</evidence>
<dbReference type="PANTHER" id="PTHR31896">
    <property type="entry name" value="FAMILY REGULATORY PROTEIN, PUTATIVE (AFU_ORTHOLOGUE AFUA_3G14730)-RELATED"/>
    <property type="match status" value="1"/>
</dbReference>
<dbReference type="InParanoid" id="A0A7J7CQ23"/>